<feature type="transmembrane region" description="Helical" evidence="1">
    <location>
        <begin position="286"/>
        <end position="307"/>
    </location>
</feature>
<dbReference type="Proteomes" id="UP000231259">
    <property type="component" value="Unassembled WGS sequence"/>
</dbReference>
<dbReference type="PANTHER" id="PTHR22911:SF103">
    <property type="entry name" value="BLR2811 PROTEIN"/>
    <property type="match status" value="1"/>
</dbReference>
<keyword evidence="1" id="KW-0472">Membrane</keyword>
<reference evidence="3 4" key="1">
    <citation type="submission" date="2013-09" db="EMBL/GenBank/DDBJ databases">
        <title>Genome sequencing of Phaeobacter antarcticus sp. nov. SM1211.</title>
        <authorList>
            <person name="Zhang X.-Y."/>
            <person name="Liu C."/>
            <person name="Chen X.-L."/>
            <person name="Xie B.-B."/>
            <person name="Qin Q.-L."/>
            <person name="Rong J.-C."/>
            <person name="Zhang Y.-Z."/>
        </authorList>
    </citation>
    <scope>NUCLEOTIDE SEQUENCE [LARGE SCALE GENOMIC DNA]</scope>
    <source>
        <strain evidence="3 4">SM1211</strain>
    </source>
</reference>
<feature type="transmembrane region" description="Helical" evidence="1">
    <location>
        <begin position="42"/>
        <end position="64"/>
    </location>
</feature>
<dbReference type="RefSeq" id="WP_099911838.1">
    <property type="nucleotide sequence ID" value="NZ_AWWI01000111.1"/>
</dbReference>
<comment type="caution">
    <text evidence="3">The sequence shown here is derived from an EMBL/GenBank/DDBJ whole genome shotgun (WGS) entry which is preliminary data.</text>
</comment>
<keyword evidence="4" id="KW-1185">Reference proteome</keyword>
<sequence>MTTENLNRPTLGILLICIGICAISVNDLLIKLLSGGYPLHQIIAIRSGIAIFFALTFVQIEGGFAILRTKTPGLHLLRGLLVVLANMTFYAAVAVMPLAQATALFFVAPLFITLLSIPVLGEKVGPLRLGAVLVGFAGVVVMQQPWTSQGVALSRLTLLLPVIAALLYAMMQVLTRKLGVTTRASAMAVYIQGMFILVSAGFFLIAGDGSYADGVDNKSLQFLLRAWIVPPQSDWAVFAGLGCASGIIGYCLSAAYRLAAAATVAPFEYLGLPLAIFWGWNVFGDWPALPVWIGCALIVGAGLFVFLREQTRARPTPGRRTRPFRR</sequence>
<feature type="transmembrane region" description="Helical" evidence="1">
    <location>
        <begin position="76"/>
        <end position="95"/>
    </location>
</feature>
<evidence type="ECO:0000313" key="4">
    <source>
        <dbReference type="Proteomes" id="UP000231259"/>
    </source>
</evidence>
<dbReference type="Pfam" id="PF00892">
    <property type="entry name" value="EamA"/>
    <property type="match status" value="1"/>
</dbReference>
<dbReference type="OrthoDB" id="9812899at2"/>
<accession>A0A2G8RC78</accession>
<dbReference type="EMBL" id="AWWI01000111">
    <property type="protein sequence ID" value="PIL19147.1"/>
    <property type="molecule type" value="Genomic_DNA"/>
</dbReference>
<dbReference type="InterPro" id="IPR000620">
    <property type="entry name" value="EamA_dom"/>
</dbReference>
<feature type="transmembrane region" description="Helical" evidence="1">
    <location>
        <begin position="235"/>
        <end position="252"/>
    </location>
</feature>
<dbReference type="GO" id="GO:0016020">
    <property type="term" value="C:membrane"/>
    <property type="evidence" value="ECO:0007669"/>
    <property type="project" value="InterPro"/>
</dbReference>
<feature type="domain" description="EamA" evidence="2">
    <location>
        <begin position="11"/>
        <end position="142"/>
    </location>
</feature>
<proteinExistence type="predicted"/>
<dbReference type="PANTHER" id="PTHR22911">
    <property type="entry name" value="ACYL-MALONYL CONDENSING ENZYME-RELATED"/>
    <property type="match status" value="1"/>
</dbReference>
<feature type="transmembrane region" description="Helical" evidence="1">
    <location>
        <begin position="186"/>
        <end position="206"/>
    </location>
</feature>
<evidence type="ECO:0000313" key="3">
    <source>
        <dbReference type="EMBL" id="PIL19147.1"/>
    </source>
</evidence>
<feature type="transmembrane region" description="Helical" evidence="1">
    <location>
        <begin position="101"/>
        <end position="120"/>
    </location>
</feature>
<dbReference type="InterPro" id="IPR037185">
    <property type="entry name" value="EmrE-like"/>
</dbReference>
<organism evidence="3 4">
    <name type="scientific">Puniceibacterium antarcticum</name>
    <dbReference type="NCBI Taxonomy" id="1206336"/>
    <lineage>
        <taxon>Bacteria</taxon>
        <taxon>Pseudomonadati</taxon>
        <taxon>Pseudomonadota</taxon>
        <taxon>Alphaproteobacteria</taxon>
        <taxon>Rhodobacterales</taxon>
        <taxon>Paracoccaceae</taxon>
        <taxon>Puniceibacterium</taxon>
    </lineage>
</organism>
<evidence type="ECO:0000256" key="1">
    <source>
        <dbReference type="SAM" id="Phobius"/>
    </source>
</evidence>
<dbReference type="AlphaFoldDB" id="A0A2G8RC78"/>
<protein>
    <recommendedName>
        <fullName evidence="2">EamA domain-containing protein</fullName>
    </recommendedName>
</protein>
<name>A0A2G8RC78_9RHOB</name>
<dbReference type="SUPFAM" id="SSF103481">
    <property type="entry name" value="Multidrug resistance efflux transporter EmrE"/>
    <property type="match status" value="2"/>
</dbReference>
<feature type="transmembrane region" description="Helical" evidence="1">
    <location>
        <begin position="152"/>
        <end position="174"/>
    </location>
</feature>
<feature type="transmembrane region" description="Helical" evidence="1">
    <location>
        <begin position="127"/>
        <end position="146"/>
    </location>
</feature>
<feature type="transmembrane region" description="Helical" evidence="1">
    <location>
        <begin position="12"/>
        <end position="30"/>
    </location>
</feature>
<evidence type="ECO:0000259" key="2">
    <source>
        <dbReference type="Pfam" id="PF00892"/>
    </source>
</evidence>
<feature type="transmembrane region" description="Helical" evidence="1">
    <location>
        <begin position="259"/>
        <end position="280"/>
    </location>
</feature>
<keyword evidence="1" id="KW-1133">Transmembrane helix</keyword>
<keyword evidence="1" id="KW-0812">Transmembrane</keyword>
<gene>
    <name evidence="3" type="ORF">P775_16325</name>
</gene>